<dbReference type="GO" id="GO:0006508">
    <property type="term" value="P:proteolysis"/>
    <property type="evidence" value="ECO:0007669"/>
    <property type="project" value="UniProtKB-KW"/>
</dbReference>
<dbReference type="GO" id="GO:0003676">
    <property type="term" value="F:nucleic acid binding"/>
    <property type="evidence" value="ECO:0007669"/>
    <property type="project" value="InterPro"/>
</dbReference>
<comment type="similarity">
    <text evidence="1">Belongs to the peptidase S28 family.</text>
</comment>
<evidence type="ECO:0000313" key="9">
    <source>
        <dbReference type="Proteomes" id="UP000070700"/>
    </source>
</evidence>
<organism evidence="8 9">
    <name type="scientific">Mollisia scopiformis</name>
    <name type="common">Conifer needle endophyte fungus</name>
    <name type="synonym">Phialocephala scopiformis</name>
    <dbReference type="NCBI Taxonomy" id="149040"/>
    <lineage>
        <taxon>Eukaryota</taxon>
        <taxon>Fungi</taxon>
        <taxon>Dikarya</taxon>
        <taxon>Ascomycota</taxon>
        <taxon>Pezizomycotina</taxon>
        <taxon>Leotiomycetes</taxon>
        <taxon>Helotiales</taxon>
        <taxon>Mollisiaceae</taxon>
        <taxon>Mollisia</taxon>
    </lineage>
</organism>
<reference evidence="8 9" key="1">
    <citation type="submission" date="2015-10" db="EMBL/GenBank/DDBJ databases">
        <title>Full genome of DAOMC 229536 Phialocephala scopiformis, a fungal endophyte of spruce producing the potent anti-insectan compound rugulosin.</title>
        <authorList>
            <consortium name="DOE Joint Genome Institute"/>
            <person name="Walker A.K."/>
            <person name="Frasz S.L."/>
            <person name="Seifert K.A."/>
            <person name="Miller J.D."/>
            <person name="Mondo S.J."/>
            <person name="Labutti K."/>
            <person name="Lipzen A."/>
            <person name="Dockter R."/>
            <person name="Kennedy M."/>
            <person name="Grigoriev I.V."/>
            <person name="Spatafora J.W."/>
        </authorList>
    </citation>
    <scope>NUCLEOTIDE SEQUENCE [LARGE SCALE GENOMIC DNA]</scope>
    <source>
        <strain evidence="8 9">CBS 120377</strain>
    </source>
</reference>
<evidence type="ECO:0000256" key="5">
    <source>
        <dbReference type="ARBA" id="ARBA00023180"/>
    </source>
</evidence>
<keyword evidence="2" id="KW-0645">Protease</keyword>
<dbReference type="OrthoDB" id="3519926at2759"/>
<dbReference type="PANTHER" id="PTHR11010:SF38">
    <property type="entry name" value="LYSOSOMAL PRO-X CARBOXYPEPTIDASE"/>
    <property type="match status" value="1"/>
</dbReference>
<evidence type="ECO:0000256" key="6">
    <source>
        <dbReference type="SAM" id="SignalP"/>
    </source>
</evidence>
<dbReference type="SUPFAM" id="SSF53474">
    <property type="entry name" value="alpha/beta-Hydrolases"/>
    <property type="match status" value="1"/>
</dbReference>
<dbReference type="AlphaFoldDB" id="A0A194WZG7"/>
<dbReference type="Pfam" id="PF05577">
    <property type="entry name" value="Peptidase_S28"/>
    <property type="match status" value="1"/>
</dbReference>
<accession>A0A194WZG7</accession>
<dbReference type="InterPro" id="IPR036397">
    <property type="entry name" value="RNaseH_sf"/>
</dbReference>
<feature type="signal peptide" evidence="6">
    <location>
        <begin position="1"/>
        <end position="24"/>
    </location>
</feature>
<gene>
    <name evidence="8" type="ORF">LY89DRAFT_672563</name>
</gene>
<dbReference type="InterPro" id="IPR029058">
    <property type="entry name" value="AB_hydrolase_fold"/>
</dbReference>
<dbReference type="PANTHER" id="PTHR11010">
    <property type="entry name" value="PROTEASE S28 PRO-X CARBOXYPEPTIDASE-RELATED"/>
    <property type="match status" value="1"/>
</dbReference>
<name>A0A194WZG7_MOLSC</name>
<keyword evidence="5" id="KW-0325">Glycoprotein</keyword>
<dbReference type="Gene3D" id="3.30.420.10">
    <property type="entry name" value="Ribonuclease H-like superfamily/Ribonuclease H"/>
    <property type="match status" value="1"/>
</dbReference>
<dbReference type="InterPro" id="IPR008758">
    <property type="entry name" value="Peptidase_S28"/>
</dbReference>
<dbReference type="EMBL" id="KQ947422">
    <property type="protein sequence ID" value="KUJ13345.1"/>
    <property type="molecule type" value="Genomic_DNA"/>
</dbReference>
<keyword evidence="9" id="KW-1185">Reference proteome</keyword>
<keyword evidence="3 6" id="KW-0732">Signal</keyword>
<evidence type="ECO:0000313" key="8">
    <source>
        <dbReference type="EMBL" id="KUJ13345.1"/>
    </source>
</evidence>
<keyword evidence="4" id="KW-0378">Hydrolase</keyword>
<dbReference type="GO" id="GO:0070008">
    <property type="term" value="F:serine-type exopeptidase activity"/>
    <property type="evidence" value="ECO:0007669"/>
    <property type="project" value="InterPro"/>
</dbReference>
<evidence type="ECO:0000256" key="1">
    <source>
        <dbReference type="ARBA" id="ARBA00011079"/>
    </source>
</evidence>
<dbReference type="InParanoid" id="A0A194WZG7"/>
<dbReference type="InterPro" id="IPR038717">
    <property type="entry name" value="Tc1-like_DDE_dom"/>
</dbReference>
<dbReference type="RefSeq" id="XP_018067700.1">
    <property type="nucleotide sequence ID" value="XM_018213289.1"/>
</dbReference>
<dbReference type="KEGG" id="psco:LY89DRAFT_672563"/>
<dbReference type="Gene3D" id="3.40.50.1820">
    <property type="entry name" value="alpha/beta hydrolase"/>
    <property type="match status" value="2"/>
</dbReference>
<feature type="domain" description="Tc1-like transposase DDE" evidence="7">
    <location>
        <begin position="336"/>
        <end position="495"/>
    </location>
</feature>
<evidence type="ECO:0000259" key="7">
    <source>
        <dbReference type="Pfam" id="PF13358"/>
    </source>
</evidence>
<dbReference type="GeneID" id="28823015"/>
<dbReference type="Pfam" id="PF13358">
    <property type="entry name" value="DDE_3"/>
    <property type="match status" value="1"/>
</dbReference>
<protein>
    <recommendedName>
        <fullName evidence="7">Tc1-like transposase DDE domain-containing protein</fullName>
    </recommendedName>
</protein>
<proteinExistence type="inferred from homology"/>
<evidence type="ECO:0000256" key="4">
    <source>
        <dbReference type="ARBA" id="ARBA00022801"/>
    </source>
</evidence>
<evidence type="ECO:0000256" key="2">
    <source>
        <dbReference type="ARBA" id="ARBA00022670"/>
    </source>
</evidence>
<dbReference type="Proteomes" id="UP000070700">
    <property type="component" value="Unassembled WGS sequence"/>
</dbReference>
<feature type="chain" id="PRO_5008267640" description="Tc1-like transposase DDE domain-containing protein" evidence="6">
    <location>
        <begin position="25"/>
        <end position="745"/>
    </location>
</feature>
<dbReference type="GO" id="GO:0008239">
    <property type="term" value="F:dipeptidyl-peptidase activity"/>
    <property type="evidence" value="ECO:0007669"/>
    <property type="project" value="TreeGrafter"/>
</dbReference>
<sequence>MTKVNANIWKTLLRLLVFASLGQAQYFNATPPTLPPSIAVQQAANKSTGNPGFCPGGTKFFPQPIDHATFNGDYNAPNATFLQQYNLNDTFYKPGGPIFFLQGTENSVFTCPEYSIGLKWAQKFNGLMVGIEHRYFGMSCPYGLNYSENANWDSSLLAPLTLENALRDAVSLLAWIKTVAYPTAKDSKVIMYSGSYGGTLATLFQVHYPDYIYASIAESSPIRGLISDPNDPLAFGIGDWNMVFNDYSAEAATTIQQGMMELTNMGTKVRAEIRTKHKEGIRRLFKFAKIGLQQLQGYYHLGDSTVRKILLYDVPERARPTRTGRPRESLNEQESQILYSDEVTFQVGGKKCKQRCIRNKKERCHPDCIQFQMHRGGTIPVHFFGAVGYGYKSPLINIHGTGKSGAFTQTDYLAQVLKPYIQDFLAAFAAVLGPGKTPQFMEDGNSAHGHKTTSNICATWRTSMGITLFPHPAVSPDMNPIEKCWRRIKQALHRRLRQPTTEVQMVVAVLEEWDKIPQEWINGLIEQQDFWSSDLLTAILKTYASIVQGNYASTKYPFQQTLNATLAANISLSAISSAISISNTVNKAPCLDWNPSYSTSGTEGRAFTWLRCTQIPYPNPFSTAETIWGPILPDYTQAHLMDPYCQAAFNMSSIDGGAALQRKLGLDQYTLENTERLLMTEHLLDPIAAYGPLSWNPGSSRQRSRIMYIGQSAHAETLQPPARTDSEALVMARIYISNSIAEWLS</sequence>
<evidence type="ECO:0000256" key="3">
    <source>
        <dbReference type="ARBA" id="ARBA00022729"/>
    </source>
</evidence>